<dbReference type="PANTHER" id="PTHR13557">
    <property type="entry name" value="COILED-COIL DOMAIN-CONTAINING PROTEIN 86"/>
    <property type="match status" value="1"/>
</dbReference>
<evidence type="ECO:0000256" key="5">
    <source>
        <dbReference type="ARBA" id="ARBA00016738"/>
    </source>
</evidence>
<evidence type="ECO:0000256" key="10">
    <source>
        <dbReference type="ARBA" id="ARBA00022934"/>
    </source>
</evidence>
<gene>
    <name evidence="16 17" type="primary">LOC106468772</name>
</gene>
<organism evidence="15 17">
    <name type="scientific">Limulus polyphemus</name>
    <name type="common">Atlantic horseshoe crab</name>
    <dbReference type="NCBI Taxonomy" id="6850"/>
    <lineage>
        <taxon>Eukaryota</taxon>
        <taxon>Metazoa</taxon>
        <taxon>Ecdysozoa</taxon>
        <taxon>Arthropoda</taxon>
        <taxon>Chelicerata</taxon>
        <taxon>Merostomata</taxon>
        <taxon>Xiphosura</taxon>
        <taxon>Limulidae</taxon>
        <taxon>Limulus</taxon>
    </lineage>
</organism>
<dbReference type="RefSeq" id="XP_022252843.1">
    <property type="nucleotide sequence ID" value="XM_022397135.1"/>
</dbReference>
<accession>A0ABM1TAD7</accession>
<dbReference type="GeneID" id="106468772"/>
<keyword evidence="9" id="KW-0597">Phosphoprotein</keyword>
<evidence type="ECO:0000256" key="1">
    <source>
        <dbReference type="ARBA" id="ARBA00004090"/>
    </source>
</evidence>
<name>A0ABM1TAD7_LIMPO</name>
<evidence type="ECO:0000256" key="12">
    <source>
        <dbReference type="ARBA" id="ARBA00023242"/>
    </source>
</evidence>
<evidence type="ECO:0000256" key="4">
    <source>
        <dbReference type="ARBA" id="ARBA00007869"/>
    </source>
</evidence>
<evidence type="ECO:0000256" key="2">
    <source>
        <dbReference type="ARBA" id="ARBA00004286"/>
    </source>
</evidence>
<evidence type="ECO:0000313" key="16">
    <source>
        <dbReference type="RefSeq" id="XP_022252842.1"/>
    </source>
</evidence>
<reference evidence="16 17" key="1">
    <citation type="submission" date="2025-05" db="UniProtKB">
        <authorList>
            <consortium name="RefSeq"/>
        </authorList>
    </citation>
    <scope>IDENTIFICATION</scope>
    <source>
        <tissue evidence="16 17">Muscle</tissue>
    </source>
</reference>
<evidence type="ECO:0000256" key="9">
    <source>
        <dbReference type="ARBA" id="ARBA00022553"/>
    </source>
</evidence>
<comment type="subcellular location">
    <subcellularLocation>
        <location evidence="2">Chromosome</location>
    </subcellularLocation>
    <subcellularLocation>
        <location evidence="3">Nucleus</location>
        <location evidence="3">Nucleolus</location>
    </subcellularLocation>
</comment>
<proteinExistence type="inferred from homology"/>
<comment type="similarity">
    <text evidence="4">Belongs to the CGR1 family.</text>
</comment>
<keyword evidence="10" id="KW-0164">Citrullination</keyword>
<evidence type="ECO:0000313" key="17">
    <source>
        <dbReference type="RefSeq" id="XP_022252843.1"/>
    </source>
</evidence>
<dbReference type="InterPro" id="IPR005579">
    <property type="entry name" value="Cgr1-like"/>
</dbReference>
<protein>
    <recommendedName>
        <fullName evidence="5">Coiled-coil domain-containing protein 86</fullName>
    </recommendedName>
</protein>
<evidence type="ECO:0000313" key="15">
    <source>
        <dbReference type="Proteomes" id="UP000694941"/>
    </source>
</evidence>
<comment type="function">
    <text evidence="1">Involved in nucleolar integrity and required for processing of the pre-rRNA for the 60S ribosome subunit.</text>
</comment>
<evidence type="ECO:0000256" key="3">
    <source>
        <dbReference type="ARBA" id="ARBA00004604"/>
    </source>
</evidence>
<keyword evidence="8" id="KW-0698">rRNA processing</keyword>
<keyword evidence="6" id="KW-0158">Chromosome</keyword>
<evidence type="ECO:0000256" key="7">
    <source>
        <dbReference type="ARBA" id="ARBA00022517"/>
    </source>
</evidence>
<dbReference type="RefSeq" id="XP_022252842.1">
    <property type="nucleotide sequence ID" value="XM_022397134.1"/>
</dbReference>
<evidence type="ECO:0000256" key="13">
    <source>
        <dbReference type="ARBA" id="ARBA00093307"/>
    </source>
</evidence>
<comment type="function">
    <text evidence="13">Required for proper chromosome segregation during mitosis and error-free mitotic progression.</text>
</comment>
<evidence type="ECO:0000256" key="8">
    <source>
        <dbReference type="ARBA" id="ARBA00022552"/>
    </source>
</evidence>
<dbReference type="InterPro" id="IPR026570">
    <property type="entry name" value="CCDC86"/>
</dbReference>
<feature type="region of interest" description="Disordered" evidence="14">
    <location>
        <begin position="67"/>
        <end position="121"/>
    </location>
</feature>
<evidence type="ECO:0000256" key="14">
    <source>
        <dbReference type="SAM" id="MobiDB-lite"/>
    </source>
</evidence>
<keyword evidence="11" id="KW-0175">Coiled coil</keyword>
<keyword evidence="7" id="KW-0690">Ribosome biogenesis</keyword>
<feature type="compositionally biased region" description="Basic and acidic residues" evidence="14">
    <location>
        <begin position="67"/>
        <end position="91"/>
    </location>
</feature>
<feature type="compositionally biased region" description="Basic residues" evidence="14">
    <location>
        <begin position="100"/>
        <end position="114"/>
    </location>
</feature>
<keyword evidence="12" id="KW-0539">Nucleus</keyword>
<sequence length="121" mass="14629">MIEANATLNIPKGRPKSGRVWKSEKKCFSTLKYDKAVKISWKEKMKKRVEQKTLKLYEEELKAAKRKEIEEKKQRREEHRKRREENQRKAEIVQVIRNSAKIKRMSKKQLKHIRKQDTNPS</sequence>
<dbReference type="Proteomes" id="UP000694941">
    <property type="component" value="Unplaced"/>
</dbReference>
<evidence type="ECO:0000256" key="6">
    <source>
        <dbReference type="ARBA" id="ARBA00022454"/>
    </source>
</evidence>
<evidence type="ECO:0000256" key="11">
    <source>
        <dbReference type="ARBA" id="ARBA00023054"/>
    </source>
</evidence>
<dbReference type="PANTHER" id="PTHR13557:SF1">
    <property type="entry name" value="COILED-COIL DOMAIN-CONTAINING PROTEIN 86"/>
    <property type="match status" value="1"/>
</dbReference>
<dbReference type="Pfam" id="PF03879">
    <property type="entry name" value="Cgr1"/>
    <property type="match status" value="1"/>
</dbReference>
<keyword evidence="15" id="KW-1185">Reference proteome</keyword>